<feature type="chain" id="PRO_5041315918" description="Tf2-1-like SH3-like domain-containing protein" evidence="1">
    <location>
        <begin position="17"/>
        <end position="164"/>
    </location>
</feature>
<accession>A0AA38WS54</accession>
<feature type="signal peptide" evidence="1">
    <location>
        <begin position="1"/>
        <end position="16"/>
    </location>
</feature>
<dbReference type="Proteomes" id="UP001172457">
    <property type="component" value="Chromosome 2"/>
</dbReference>
<dbReference type="EMBL" id="JARYMX010000002">
    <property type="protein sequence ID" value="KAJ9560346.1"/>
    <property type="molecule type" value="Genomic_DNA"/>
</dbReference>
<comment type="caution">
    <text evidence="3">The sequence shown here is derived from an EMBL/GenBank/DDBJ whole genome shotgun (WGS) entry which is preliminary data.</text>
</comment>
<protein>
    <recommendedName>
        <fullName evidence="2">Tf2-1-like SH3-like domain-containing protein</fullName>
    </recommendedName>
</protein>
<gene>
    <name evidence="3" type="ORF">OSB04_005506</name>
</gene>
<evidence type="ECO:0000313" key="4">
    <source>
        <dbReference type="Proteomes" id="UP001172457"/>
    </source>
</evidence>
<dbReference type="AlphaFoldDB" id="A0AA38WS54"/>
<keyword evidence="1" id="KW-0732">Signal</keyword>
<sequence length="164" mass="18148">MDLLVWEFSFIPLCISVFVCNSQHIGPFKITKRIGEVAYKLELPDELRGVHNTFHVSNLGNFWQTPPTGRNRGVCCIVDLGYQGTVHVLRSDECSMGHISECVALKGISFGHEFVSCDPEGHLGNDFISCDLLSHLSPQCTIVGCYIDKTEMFTIASLRAAIAI</sequence>
<dbReference type="InterPro" id="IPR056924">
    <property type="entry name" value="SH3_Tf2-1"/>
</dbReference>
<dbReference type="PANTHER" id="PTHR46148">
    <property type="entry name" value="CHROMO DOMAIN-CONTAINING PROTEIN"/>
    <property type="match status" value="1"/>
</dbReference>
<evidence type="ECO:0000313" key="3">
    <source>
        <dbReference type="EMBL" id="KAJ9560346.1"/>
    </source>
</evidence>
<feature type="domain" description="Tf2-1-like SH3-like" evidence="2">
    <location>
        <begin position="23"/>
        <end position="60"/>
    </location>
</feature>
<dbReference type="PANTHER" id="PTHR46148:SF59">
    <property type="entry name" value="NUCLEOTIDYLTRANSFERASE, RIBONUCLEASE H"/>
    <property type="match status" value="1"/>
</dbReference>
<dbReference type="Pfam" id="PF24626">
    <property type="entry name" value="SH3_Tf2-1"/>
    <property type="match status" value="1"/>
</dbReference>
<keyword evidence="4" id="KW-1185">Reference proteome</keyword>
<evidence type="ECO:0000256" key="1">
    <source>
        <dbReference type="SAM" id="SignalP"/>
    </source>
</evidence>
<organism evidence="3 4">
    <name type="scientific">Centaurea solstitialis</name>
    <name type="common">yellow star-thistle</name>
    <dbReference type="NCBI Taxonomy" id="347529"/>
    <lineage>
        <taxon>Eukaryota</taxon>
        <taxon>Viridiplantae</taxon>
        <taxon>Streptophyta</taxon>
        <taxon>Embryophyta</taxon>
        <taxon>Tracheophyta</taxon>
        <taxon>Spermatophyta</taxon>
        <taxon>Magnoliopsida</taxon>
        <taxon>eudicotyledons</taxon>
        <taxon>Gunneridae</taxon>
        <taxon>Pentapetalae</taxon>
        <taxon>asterids</taxon>
        <taxon>campanulids</taxon>
        <taxon>Asterales</taxon>
        <taxon>Asteraceae</taxon>
        <taxon>Carduoideae</taxon>
        <taxon>Cardueae</taxon>
        <taxon>Centaureinae</taxon>
        <taxon>Centaurea</taxon>
    </lineage>
</organism>
<name>A0AA38WS54_9ASTR</name>
<reference evidence="3" key="1">
    <citation type="submission" date="2023-03" db="EMBL/GenBank/DDBJ databases">
        <title>Chromosome-scale reference genome and RAD-based genetic map of yellow starthistle (Centaurea solstitialis) reveal putative structural variation and QTLs associated with invader traits.</title>
        <authorList>
            <person name="Reatini B."/>
            <person name="Cang F.A."/>
            <person name="Jiang Q."/>
            <person name="Mckibben M.T.W."/>
            <person name="Barker M.S."/>
            <person name="Rieseberg L.H."/>
            <person name="Dlugosch K.M."/>
        </authorList>
    </citation>
    <scope>NUCLEOTIDE SEQUENCE</scope>
    <source>
        <strain evidence="3">CAN-66</strain>
        <tissue evidence="3">Leaf</tissue>
    </source>
</reference>
<evidence type="ECO:0000259" key="2">
    <source>
        <dbReference type="Pfam" id="PF24626"/>
    </source>
</evidence>
<proteinExistence type="predicted"/>